<evidence type="ECO:0000256" key="1">
    <source>
        <dbReference type="SAM" id="MobiDB-lite"/>
    </source>
</evidence>
<evidence type="ECO:0000313" key="4">
    <source>
        <dbReference type="Proteomes" id="UP001596443"/>
    </source>
</evidence>
<proteinExistence type="predicted"/>
<comment type="caution">
    <text evidence="3">The sequence shown here is derived from an EMBL/GenBank/DDBJ whole genome shotgun (WGS) entry which is preliminary data.</text>
</comment>
<evidence type="ECO:0000313" key="3">
    <source>
        <dbReference type="EMBL" id="MFC6784489.1"/>
    </source>
</evidence>
<dbReference type="RefSeq" id="WP_284063673.1">
    <property type="nucleotide sequence ID" value="NZ_CP126159.1"/>
</dbReference>
<dbReference type="EMBL" id="JBHSWX010000001">
    <property type="protein sequence ID" value="MFC6784489.1"/>
    <property type="molecule type" value="Genomic_DNA"/>
</dbReference>
<accession>A0ABD5T5J9</accession>
<reference evidence="3 4" key="1">
    <citation type="journal article" date="2019" name="Int. J. Syst. Evol. Microbiol.">
        <title>The Global Catalogue of Microorganisms (GCM) 10K type strain sequencing project: providing services to taxonomists for standard genome sequencing and annotation.</title>
        <authorList>
            <consortium name="The Broad Institute Genomics Platform"/>
            <consortium name="The Broad Institute Genome Sequencing Center for Infectious Disease"/>
            <person name="Wu L."/>
            <person name="Ma J."/>
        </authorList>
    </citation>
    <scope>NUCLEOTIDE SEQUENCE [LARGE SCALE GENOMIC DNA]</scope>
    <source>
        <strain evidence="3 4">SYNS20</strain>
    </source>
</reference>
<dbReference type="Proteomes" id="UP001596443">
    <property type="component" value="Unassembled WGS sequence"/>
</dbReference>
<dbReference type="Pfam" id="PF24035">
    <property type="entry name" value="DUF7344"/>
    <property type="match status" value="1"/>
</dbReference>
<sequence length="142" mass="15351">MTREKSGFEGQESTNGTPTAGLLPSKGVCPGFVFDALSAERRRTLCRVLDQNDGRDLKDLAMDIAAVEHGTDGSEGSNYEWESVYASLYHQHVPKLETLDVVAFDRDTNTVEPGERFDAVDAALEAVETALDGWALGGRSDG</sequence>
<feature type="region of interest" description="Disordered" evidence="1">
    <location>
        <begin position="1"/>
        <end position="23"/>
    </location>
</feature>
<protein>
    <recommendedName>
        <fullName evidence="2">DUF7344 domain-containing protein</fullName>
    </recommendedName>
</protein>
<gene>
    <name evidence="3" type="ORF">ACFQFD_00370</name>
</gene>
<feature type="domain" description="DUF7344" evidence="2">
    <location>
        <begin position="34"/>
        <end position="112"/>
    </location>
</feature>
<organism evidence="3 4">
    <name type="scientific">Halobaculum halobium</name>
    <dbReference type="NCBI Taxonomy" id="3032281"/>
    <lineage>
        <taxon>Archaea</taxon>
        <taxon>Methanobacteriati</taxon>
        <taxon>Methanobacteriota</taxon>
        <taxon>Stenosarchaea group</taxon>
        <taxon>Halobacteria</taxon>
        <taxon>Halobacteriales</taxon>
        <taxon>Haloferacaceae</taxon>
        <taxon>Halobaculum</taxon>
    </lineage>
</organism>
<evidence type="ECO:0000259" key="2">
    <source>
        <dbReference type="Pfam" id="PF24035"/>
    </source>
</evidence>
<keyword evidence="4" id="KW-1185">Reference proteome</keyword>
<name>A0ABD5T5J9_9EURY</name>
<dbReference type="AlphaFoldDB" id="A0ABD5T5J9"/>
<dbReference type="GeneID" id="81211200"/>
<dbReference type="InterPro" id="IPR055768">
    <property type="entry name" value="DUF7344"/>
</dbReference>